<accession>A0ABR0GR32</accession>
<evidence type="ECO:0000313" key="3">
    <source>
        <dbReference type="Proteomes" id="UP001323405"/>
    </source>
</evidence>
<reference evidence="2 3" key="1">
    <citation type="journal article" date="2023" name="bioRxiv">
        <title>High-quality genome assemblies of four members of thePodospora anserinaspecies complex.</title>
        <authorList>
            <person name="Ament-Velasquez S.L."/>
            <person name="Vogan A.A."/>
            <person name="Wallerman O."/>
            <person name="Hartmann F."/>
            <person name="Gautier V."/>
            <person name="Silar P."/>
            <person name="Giraud T."/>
            <person name="Johannesson H."/>
        </authorList>
    </citation>
    <scope>NUCLEOTIDE SEQUENCE [LARGE SCALE GENOMIC DNA]</scope>
    <source>
        <strain evidence="2 3">CBS 415.72m</strain>
    </source>
</reference>
<sequence>MSASLPATTVSIPPQLAANIESWGVTHARVYLHKTHPRPSRNEPTSNFQTISRNQSQHNLVLPAALNLQTWSMTDPISIRPGVQQILWQRSSSSPNTRIVESPPDLNYPWPGLDRDNNKAGWISDGTD</sequence>
<protein>
    <submittedName>
        <fullName evidence="2">Uncharacterized protein</fullName>
    </submittedName>
</protein>
<organism evidence="2 3">
    <name type="scientific">Podospora pseudocomata</name>
    <dbReference type="NCBI Taxonomy" id="2093779"/>
    <lineage>
        <taxon>Eukaryota</taxon>
        <taxon>Fungi</taxon>
        <taxon>Dikarya</taxon>
        <taxon>Ascomycota</taxon>
        <taxon>Pezizomycotina</taxon>
        <taxon>Sordariomycetes</taxon>
        <taxon>Sordariomycetidae</taxon>
        <taxon>Sordariales</taxon>
        <taxon>Podosporaceae</taxon>
        <taxon>Podospora</taxon>
    </lineage>
</organism>
<dbReference type="GeneID" id="87907193"/>
<dbReference type="RefSeq" id="XP_062747090.1">
    <property type="nucleotide sequence ID" value="XM_062887286.1"/>
</dbReference>
<dbReference type="EMBL" id="JAFFHA010000003">
    <property type="protein sequence ID" value="KAK4658118.1"/>
    <property type="molecule type" value="Genomic_DNA"/>
</dbReference>
<comment type="caution">
    <text evidence="2">The sequence shown here is derived from an EMBL/GenBank/DDBJ whole genome shotgun (WGS) entry which is preliminary data.</text>
</comment>
<gene>
    <name evidence="2" type="ORF">QC762_203940</name>
</gene>
<keyword evidence="3" id="KW-1185">Reference proteome</keyword>
<feature type="region of interest" description="Disordered" evidence="1">
    <location>
        <begin position="92"/>
        <end position="128"/>
    </location>
</feature>
<evidence type="ECO:0000313" key="2">
    <source>
        <dbReference type="EMBL" id="KAK4658118.1"/>
    </source>
</evidence>
<proteinExistence type="predicted"/>
<dbReference type="Proteomes" id="UP001323405">
    <property type="component" value="Unassembled WGS sequence"/>
</dbReference>
<evidence type="ECO:0000256" key="1">
    <source>
        <dbReference type="SAM" id="MobiDB-lite"/>
    </source>
</evidence>
<name>A0ABR0GR32_9PEZI</name>